<comment type="caution">
    <text evidence="1">The sequence shown here is derived from an EMBL/GenBank/DDBJ whole genome shotgun (WGS) entry which is preliminary data.</text>
</comment>
<dbReference type="Proteomes" id="UP001163603">
    <property type="component" value="Chromosome 6"/>
</dbReference>
<name>A0ACC0YKS3_9ROSI</name>
<dbReference type="EMBL" id="CM047741">
    <property type="protein sequence ID" value="KAJ0037881.1"/>
    <property type="molecule type" value="Genomic_DNA"/>
</dbReference>
<gene>
    <name evidence="1" type="ORF">Pint_21940</name>
</gene>
<keyword evidence="2" id="KW-1185">Reference proteome</keyword>
<sequence>MQKLHEERASTLLEIRAADNDDEMIEVEAAVKAAMAVFNERGNNAAMIAAAKSAAQAASSAIREQTNLPVKLDEFGRDMNLKKRMDMTRRAEARQRRRARFESKRLSSMDIDSSNQKMEGESSTDESDSESSAYQSNRELVLQHADEIFSDASEEYSQLPLVKERLELLKLDPLHEDADFSDMKWHSLLFSYGLPEDGRDFAPDDADANLVPTLVEKVALPILHHKIAHCWDMLSTRETKNAVSATSLVVAYVPTSSEALADLLLAIRTRLAEAVSNLTVPAWSPLLMNAVPNAARIAAYRFGMYVRLMRKICLWKEVLALPILEELVLDELLCRKVLPHVRSITSNVHDAIMRTEKIVASLSGVWSGSSVTGSRSHKLQPLVDYMLSLGKTVEKKHLAGVTENETGGLARRLKKMLVELNEYDNARNIARTFRLKEAL</sequence>
<reference evidence="2" key="1">
    <citation type="journal article" date="2023" name="G3 (Bethesda)">
        <title>Genome assembly and association tests identify interacting loci associated with vigor, precocity, and sex in interspecific pistachio rootstocks.</title>
        <authorList>
            <person name="Palmer W."/>
            <person name="Jacygrad E."/>
            <person name="Sagayaradj S."/>
            <person name="Cavanaugh K."/>
            <person name="Han R."/>
            <person name="Bertier L."/>
            <person name="Beede B."/>
            <person name="Kafkas S."/>
            <person name="Golino D."/>
            <person name="Preece J."/>
            <person name="Michelmore R."/>
        </authorList>
    </citation>
    <scope>NUCLEOTIDE SEQUENCE [LARGE SCALE GENOMIC DNA]</scope>
</reference>
<protein>
    <submittedName>
        <fullName evidence="1">Uncharacterized protein</fullName>
    </submittedName>
</protein>
<accession>A0ACC0YKS3</accession>
<evidence type="ECO:0000313" key="2">
    <source>
        <dbReference type="Proteomes" id="UP001163603"/>
    </source>
</evidence>
<organism evidence="1 2">
    <name type="scientific">Pistacia integerrima</name>
    <dbReference type="NCBI Taxonomy" id="434235"/>
    <lineage>
        <taxon>Eukaryota</taxon>
        <taxon>Viridiplantae</taxon>
        <taxon>Streptophyta</taxon>
        <taxon>Embryophyta</taxon>
        <taxon>Tracheophyta</taxon>
        <taxon>Spermatophyta</taxon>
        <taxon>Magnoliopsida</taxon>
        <taxon>eudicotyledons</taxon>
        <taxon>Gunneridae</taxon>
        <taxon>Pentapetalae</taxon>
        <taxon>rosids</taxon>
        <taxon>malvids</taxon>
        <taxon>Sapindales</taxon>
        <taxon>Anacardiaceae</taxon>
        <taxon>Pistacia</taxon>
    </lineage>
</organism>
<evidence type="ECO:0000313" key="1">
    <source>
        <dbReference type="EMBL" id="KAJ0037881.1"/>
    </source>
</evidence>
<proteinExistence type="predicted"/>